<evidence type="ECO:0000313" key="6">
    <source>
        <dbReference type="EMBL" id="CDW89880.1"/>
    </source>
</evidence>
<evidence type="ECO:0000313" key="7">
    <source>
        <dbReference type="Proteomes" id="UP000039865"/>
    </source>
</evidence>
<dbReference type="OrthoDB" id="9989112at2759"/>
<dbReference type="FunFam" id="3.40.50.300:FF:001129">
    <property type="entry name" value="ras-related protein Rab-44 isoform X2"/>
    <property type="match status" value="1"/>
</dbReference>
<organism evidence="6 7">
    <name type="scientific">Stylonychia lemnae</name>
    <name type="common">Ciliate</name>
    <dbReference type="NCBI Taxonomy" id="5949"/>
    <lineage>
        <taxon>Eukaryota</taxon>
        <taxon>Sar</taxon>
        <taxon>Alveolata</taxon>
        <taxon>Ciliophora</taxon>
        <taxon>Intramacronucleata</taxon>
        <taxon>Spirotrichea</taxon>
        <taxon>Stichotrichia</taxon>
        <taxon>Sporadotrichida</taxon>
        <taxon>Oxytrichidae</taxon>
        <taxon>Stylonychinae</taxon>
        <taxon>Stylonychia</taxon>
    </lineage>
</organism>
<dbReference type="PROSITE" id="PS51420">
    <property type="entry name" value="RHO"/>
    <property type="match status" value="1"/>
</dbReference>
<feature type="region of interest" description="Disordered" evidence="5">
    <location>
        <begin position="1"/>
        <end position="27"/>
    </location>
</feature>
<gene>
    <name evidence="6" type="primary">Contig5064.g5418</name>
    <name evidence="6" type="ORF">STYLEM_19020</name>
</gene>
<keyword evidence="3" id="KW-0342">GTP-binding</keyword>
<keyword evidence="4" id="KW-0449">Lipoprotein</keyword>
<dbReference type="SMART" id="SM00176">
    <property type="entry name" value="RAN"/>
    <property type="match status" value="1"/>
</dbReference>
<sequence length="257" mass="29966">MKKQLQRQGSKDLTQYQEEQDNEETDCKVSMEEQIKTLPYEIVNNTRGIPLQQDYTFKLIVIGNSGVGKSCIMTRFLRNEFRDDHEVTLGVEFGSLFIKMEETLFKMQIWDTAGQESFQSITKTFYRGAHAILLTYSIASKQSFENLDYWYNEIKSQSEADALIILIGNQSDREEAREVSFEEGLKYKTQHDIDIFIETSAKTGNNVKDTFINTAKMLYVHHKQKIQKSKANLIEKIQRRRLKRTLSQNERNKTCAC</sequence>
<dbReference type="EMBL" id="CCKQ01017952">
    <property type="protein sequence ID" value="CDW89880.1"/>
    <property type="molecule type" value="Genomic_DNA"/>
</dbReference>
<evidence type="ECO:0000256" key="4">
    <source>
        <dbReference type="ARBA" id="ARBA00023288"/>
    </source>
</evidence>
<dbReference type="InterPro" id="IPR027417">
    <property type="entry name" value="P-loop_NTPase"/>
</dbReference>
<proteinExistence type="inferred from homology"/>
<dbReference type="GO" id="GO:0005525">
    <property type="term" value="F:GTP binding"/>
    <property type="evidence" value="ECO:0007669"/>
    <property type="project" value="UniProtKB-KW"/>
</dbReference>
<dbReference type="SMART" id="SM00175">
    <property type="entry name" value="RAB"/>
    <property type="match status" value="1"/>
</dbReference>
<protein>
    <submittedName>
        <fullName evidence="6">Rab gtpase 2b</fullName>
    </submittedName>
</protein>
<dbReference type="Gene3D" id="3.40.50.300">
    <property type="entry name" value="P-loop containing nucleotide triphosphate hydrolases"/>
    <property type="match status" value="1"/>
</dbReference>
<dbReference type="PROSITE" id="PS51419">
    <property type="entry name" value="RAB"/>
    <property type="match status" value="1"/>
</dbReference>
<dbReference type="InterPro" id="IPR050209">
    <property type="entry name" value="Rab_GTPases_membrane_traffic"/>
</dbReference>
<evidence type="ECO:0000256" key="1">
    <source>
        <dbReference type="ARBA" id="ARBA00006270"/>
    </source>
</evidence>
<dbReference type="AlphaFoldDB" id="A0A078B5V2"/>
<name>A0A078B5V2_STYLE</name>
<reference evidence="6 7" key="1">
    <citation type="submission" date="2014-06" db="EMBL/GenBank/DDBJ databases">
        <authorList>
            <person name="Swart Estienne"/>
        </authorList>
    </citation>
    <scope>NUCLEOTIDE SEQUENCE [LARGE SCALE GENOMIC DNA]</scope>
    <source>
        <strain evidence="6 7">130c</strain>
    </source>
</reference>
<dbReference type="Pfam" id="PF00071">
    <property type="entry name" value="Ras"/>
    <property type="match status" value="1"/>
</dbReference>
<dbReference type="PROSITE" id="PS51421">
    <property type="entry name" value="RAS"/>
    <property type="match status" value="1"/>
</dbReference>
<keyword evidence="7" id="KW-1185">Reference proteome</keyword>
<dbReference type="InterPro" id="IPR005225">
    <property type="entry name" value="Small_GTP-bd"/>
</dbReference>
<dbReference type="PANTHER" id="PTHR47979">
    <property type="entry name" value="DRAB11-RELATED"/>
    <property type="match status" value="1"/>
</dbReference>
<dbReference type="InterPro" id="IPR001806">
    <property type="entry name" value="Small_GTPase"/>
</dbReference>
<dbReference type="NCBIfam" id="TIGR00231">
    <property type="entry name" value="small_GTP"/>
    <property type="match status" value="1"/>
</dbReference>
<dbReference type="GO" id="GO:0003924">
    <property type="term" value="F:GTPase activity"/>
    <property type="evidence" value="ECO:0007669"/>
    <property type="project" value="InterPro"/>
</dbReference>
<dbReference type="SMART" id="SM00174">
    <property type="entry name" value="RHO"/>
    <property type="match status" value="1"/>
</dbReference>
<dbReference type="Proteomes" id="UP000039865">
    <property type="component" value="Unassembled WGS sequence"/>
</dbReference>
<evidence type="ECO:0000256" key="2">
    <source>
        <dbReference type="ARBA" id="ARBA00022741"/>
    </source>
</evidence>
<dbReference type="SMART" id="SM00173">
    <property type="entry name" value="RAS"/>
    <property type="match status" value="1"/>
</dbReference>
<evidence type="ECO:0000256" key="5">
    <source>
        <dbReference type="SAM" id="MobiDB-lite"/>
    </source>
</evidence>
<accession>A0A078B5V2</accession>
<evidence type="ECO:0000256" key="3">
    <source>
        <dbReference type="ARBA" id="ARBA00023134"/>
    </source>
</evidence>
<dbReference type="PRINTS" id="PR00449">
    <property type="entry name" value="RASTRNSFRMNG"/>
</dbReference>
<feature type="compositionally biased region" description="Polar residues" evidence="5">
    <location>
        <begin position="1"/>
        <end position="17"/>
    </location>
</feature>
<dbReference type="SUPFAM" id="SSF52540">
    <property type="entry name" value="P-loop containing nucleoside triphosphate hydrolases"/>
    <property type="match status" value="1"/>
</dbReference>
<dbReference type="InParanoid" id="A0A078B5V2"/>
<dbReference type="CDD" id="cd00154">
    <property type="entry name" value="Rab"/>
    <property type="match status" value="1"/>
</dbReference>
<keyword evidence="2" id="KW-0547">Nucleotide-binding</keyword>
<comment type="similarity">
    <text evidence="1">Belongs to the small GTPase superfamily. Rab family.</text>
</comment>